<sequence length="558" mass="63663">MNICPIGLIPNEGLPRTAGSVLSQRATWRSTYSHYTITNIAHSNRLRMLNEDDNEPVICVVPSSVENEELANRHYGGSGRLTALQRWQRGVQSGMFAIADVIYLCALMQLRMTSYMGLRRGVGGMCTQMLPAAASIGYSSAAFGLLVGLRTLIERYPRATWNQLPYEDNSKLTLVHLEQLPEQETLSATLTWEGLPPDHIIRFLRPLRILVDGEVIADAQVSIEPRGFQLYPADPGHRHSGWDCEYIAPCRYEMCFNGFQLFRNTVSINGIQLVGSDTDQETNARYLKILVSGRIQHKTPVTCTANFTVYFWYSEHRVRMPDACFVLGYAEFTNFTLKANDDNMQEFHGRFQPLHPPSKEVQRFISSYYTEDMPLNIKLCVENITTNICGKLFNMRHFETHTQIMGLGLKLIRRVTIYVRIIPYLKKQSLSFRFYFHNPTESELRIHRFSIETVIRGLRACYVDHTFPNNQGFVLSPKETLWSPEIPNAFLVGRFIYFQLLLARATTLNVNINAAAVSSGEYRFNRMSFDVHDVPFKLYLLCGPRDPPSAELTQALIG</sequence>
<dbReference type="AlphaFoldDB" id="A0A2H3JQ91"/>
<dbReference type="OrthoDB" id="10683087at2759"/>
<gene>
    <name evidence="1" type="ORF">WOLCODRAFT_21192</name>
</gene>
<dbReference type="Proteomes" id="UP000218811">
    <property type="component" value="Unassembled WGS sequence"/>
</dbReference>
<name>A0A2H3JQ91_WOLCO</name>
<evidence type="ECO:0000313" key="1">
    <source>
        <dbReference type="EMBL" id="PCH38814.1"/>
    </source>
</evidence>
<keyword evidence="2" id="KW-1185">Reference proteome</keyword>
<proteinExistence type="predicted"/>
<dbReference type="STRING" id="742152.A0A2H3JQ91"/>
<reference evidence="1 2" key="1">
    <citation type="journal article" date="2012" name="Science">
        <title>The Paleozoic origin of enzymatic lignin decomposition reconstructed from 31 fungal genomes.</title>
        <authorList>
            <person name="Floudas D."/>
            <person name="Binder M."/>
            <person name="Riley R."/>
            <person name="Barry K."/>
            <person name="Blanchette R.A."/>
            <person name="Henrissat B."/>
            <person name="Martinez A.T."/>
            <person name="Otillar R."/>
            <person name="Spatafora J.W."/>
            <person name="Yadav J.S."/>
            <person name="Aerts A."/>
            <person name="Benoit I."/>
            <person name="Boyd A."/>
            <person name="Carlson A."/>
            <person name="Copeland A."/>
            <person name="Coutinho P.M."/>
            <person name="de Vries R.P."/>
            <person name="Ferreira P."/>
            <person name="Findley K."/>
            <person name="Foster B."/>
            <person name="Gaskell J."/>
            <person name="Glotzer D."/>
            <person name="Gorecki P."/>
            <person name="Heitman J."/>
            <person name="Hesse C."/>
            <person name="Hori C."/>
            <person name="Igarashi K."/>
            <person name="Jurgens J.A."/>
            <person name="Kallen N."/>
            <person name="Kersten P."/>
            <person name="Kohler A."/>
            <person name="Kuees U."/>
            <person name="Kumar T.K.A."/>
            <person name="Kuo A."/>
            <person name="LaButti K."/>
            <person name="Larrondo L.F."/>
            <person name="Lindquist E."/>
            <person name="Ling A."/>
            <person name="Lombard V."/>
            <person name="Lucas S."/>
            <person name="Lundell T."/>
            <person name="Martin R."/>
            <person name="McLaughlin D.J."/>
            <person name="Morgenstern I."/>
            <person name="Morin E."/>
            <person name="Murat C."/>
            <person name="Nagy L.G."/>
            <person name="Nolan M."/>
            <person name="Ohm R.A."/>
            <person name="Patyshakuliyeva A."/>
            <person name="Rokas A."/>
            <person name="Ruiz-Duenas F.J."/>
            <person name="Sabat G."/>
            <person name="Salamov A."/>
            <person name="Samejima M."/>
            <person name="Schmutz J."/>
            <person name="Slot J.C."/>
            <person name="St John F."/>
            <person name="Stenlid J."/>
            <person name="Sun H."/>
            <person name="Sun S."/>
            <person name="Syed K."/>
            <person name="Tsang A."/>
            <person name="Wiebenga A."/>
            <person name="Young D."/>
            <person name="Pisabarro A."/>
            <person name="Eastwood D.C."/>
            <person name="Martin F."/>
            <person name="Cullen D."/>
            <person name="Grigoriev I.V."/>
            <person name="Hibbett D.S."/>
        </authorList>
    </citation>
    <scope>NUCLEOTIDE SEQUENCE [LARGE SCALE GENOMIC DNA]</scope>
    <source>
        <strain evidence="1 2">MD-104</strain>
    </source>
</reference>
<dbReference type="EMBL" id="KB467943">
    <property type="protein sequence ID" value="PCH38814.1"/>
    <property type="molecule type" value="Genomic_DNA"/>
</dbReference>
<accession>A0A2H3JQ91</accession>
<protein>
    <submittedName>
        <fullName evidence="1">Uncharacterized protein</fullName>
    </submittedName>
</protein>
<evidence type="ECO:0000313" key="2">
    <source>
        <dbReference type="Proteomes" id="UP000218811"/>
    </source>
</evidence>
<organism evidence="1 2">
    <name type="scientific">Wolfiporia cocos (strain MD-104)</name>
    <name type="common">Brown rot fungus</name>
    <dbReference type="NCBI Taxonomy" id="742152"/>
    <lineage>
        <taxon>Eukaryota</taxon>
        <taxon>Fungi</taxon>
        <taxon>Dikarya</taxon>
        <taxon>Basidiomycota</taxon>
        <taxon>Agaricomycotina</taxon>
        <taxon>Agaricomycetes</taxon>
        <taxon>Polyporales</taxon>
        <taxon>Phaeolaceae</taxon>
        <taxon>Wolfiporia</taxon>
    </lineage>
</organism>